<dbReference type="OMA" id="RATIRIC"/>
<evidence type="ECO:0000313" key="8">
    <source>
        <dbReference type="EnsemblMetazoa" id="RPRC017355-PA"/>
    </source>
</evidence>
<organism evidence="8 9">
    <name type="scientific">Rhodnius prolixus</name>
    <name type="common">Triatomid bug</name>
    <dbReference type="NCBI Taxonomy" id="13249"/>
    <lineage>
        <taxon>Eukaryota</taxon>
        <taxon>Metazoa</taxon>
        <taxon>Ecdysozoa</taxon>
        <taxon>Arthropoda</taxon>
        <taxon>Hexapoda</taxon>
        <taxon>Insecta</taxon>
        <taxon>Pterygota</taxon>
        <taxon>Neoptera</taxon>
        <taxon>Paraneoptera</taxon>
        <taxon>Hemiptera</taxon>
        <taxon>Heteroptera</taxon>
        <taxon>Panheteroptera</taxon>
        <taxon>Cimicomorpha</taxon>
        <taxon>Reduviidae</taxon>
        <taxon>Triatominae</taxon>
        <taxon>Rhodnius</taxon>
    </lineage>
</organism>
<dbReference type="EnsemblMetazoa" id="RPRC017355-RA">
    <property type="protein sequence ID" value="RPRC017355-PA"/>
    <property type="gene ID" value="RPRC017355"/>
</dbReference>
<accession>A0A0H2UI60</accession>
<evidence type="ECO:0000256" key="3">
    <source>
        <dbReference type="ARBA" id="ARBA00022692"/>
    </source>
</evidence>
<evidence type="ECO:0000256" key="5">
    <source>
        <dbReference type="ARBA" id="ARBA00023136"/>
    </source>
</evidence>
<dbReference type="AlphaFoldDB" id="A0A0H2UI60"/>
<dbReference type="GeneID" id="141454701"/>
<evidence type="ECO:0000313" key="9">
    <source>
        <dbReference type="Proteomes" id="UP000015103"/>
    </source>
</evidence>
<name>A0A0H2UI60_RHOPR</name>
<reference evidence="8" key="1">
    <citation type="submission" date="2015-06" db="UniProtKB">
        <authorList>
            <consortium name="EnsemblMetazoa"/>
        </authorList>
    </citation>
    <scope>IDENTIFICATION</scope>
</reference>
<proteinExistence type="predicted"/>
<dbReference type="Gene3D" id="1.10.287.70">
    <property type="match status" value="1"/>
</dbReference>
<dbReference type="EMBL" id="ACPB03001298">
    <property type="status" value="NOT_ANNOTATED_CDS"/>
    <property type="molecule type" value="Genomic_DNA"/>
</dbReference>
<keyword evidence="2" id="KW-1003">Cell membrane</keyword>
<dbReference type="SUPFAM" id="SSF53850">
    <property type="entry name" value="Periplasmic binding protein-like II"/>
    <property type="match status" value="1"/>
</dbReference>
<dbReference type="PANTHER" id="PTHR42643:SF32">
    <property type="entry name" value="IONOTROPIC RECEPTOR 31A, ISOFORM C-RELATED"/>
    <property type="match status" value="1"/>
</dbReference>
<dbReference type="RefSeq" id="XP_073985323.1">
    <property type="nucleotide sequence ID" value="XM_074129222.1"/>
</dbReference>
<dbReference type="InParanoid" id="A0A0H2UI60"/>
<keyword evidence="3" id="KW-0812">Transmembrane</keyword>
<evidence type="ECO:0000256" key="6">
    <source>
        <dbReference type="ARBA" id="ARBA00023170"/>
    </source>
</evidence>
<evidence type="ECO:0000256" key="1">
    <source>
        <dbReference type="ARBA" id="ARBA00004651"/>
    </source>
</evidence>
<dbReference type="VEuPathDB" id="VectorBase:RPRC017355"/>
<dbReference type="GO" id="GO:0005886">
    <property type="term" value="C:plasma membrane"/>
    <property type="evidence" value="ECO:0007669"/>
    <property type="project" value="UniProtKB-SubCell"/>
</dbReference>
<keyword evidence="4" id="KW-1133">Transmembrane helix</keyword>
<protein>
    <submittedName>
        <fullName evidence="8">Uncharacterized protein</fullName>
    </submittedName>
</protein>
<dbReference type="Proteomes" id="UP000015103">
    <property type="component" value="Unassembled WGS sequence"/>
</dbReference>
<evidence type="ECO:0000256" key="7">
    <source>
        <dbReference type="ARBA" id="ARBA00023180"/>
    </source>
</evidence>
<keyword evidence="6" id="KW-0675">Receptor</keyword>
<dbReference type="PANTHER" id="PTHR42643">
    <property type="entry name" value="IONOTROPIC RECEPTOR 20A-RELATED"/>
    <property type="match status" value="1"/>
</dbReference>
<keyword evidence="7" id="KW-0325">Glycoprotein</keyword>
<evidence type="ECO:0000256" key="2">
    <source>
        <dbReference type="ARBA" id="ARBA00022475"/>
    </source>
</evidence>
<keyword evidence="9" id="KW-1185">Reference proteome</keyword>
<evidence type="ECO:0000256" key="4">
    <source>
        <dbReference type="ARBA" id="ARBA00022989"/>
    </source>
</evidence>
<keyword evidence="5" id="KW-0472">Membrane</keyword>
<sequence>MKVKDFLFAIISVVYWLDSFGTGLPSSIPHIISKHFLEIQGFQLYVCEKRDATKIMRAFYNKPRLLSSKLLTTANSTRDTQLHFMQPPVLGIFVDLSCEKGIRFLNESSTKFNASYNWLFWTTNYNYLLTLLRPTRVRTDSNVTIALSGAGDTIRLLDLFRMHISLPFTVTEVELWYSNGTYIHLKDPPERKNFQRAVIPATLLLTSMDYDLNNSIDPLLDQAYMTGVDGAQRYGMSTFLTIADVFNITYSYTMAKSWGYPQKDGSWNGMMKHLDSGISEVGFGPAQLNFGRAPIIDYLMTFYLFKCTFTFKQPKLFGSYKALIVPINNNAWICIFIVVILGAIILRTMTVHDKSEYTNDNWSGSTFLVLAALSIQGMPDNPDKNPTRLFYFFFLFFTYFIFLYYGISILNGLLLPAPNAIQNMDQLLESDIRIGIQDLPYFHFELENWNDTWTVGVRKKLQALKPPHKTFYGTVEGLQEIKKGHFALYNFAGQFYDRVPEVLTNAEIASLTEIEKFRPRHTGALVMDNCPYKEIFKRKLLFMREVGIIDRERTYWMPRKPYANWELDALSIGIKPLSLAYGIIIMGAFIAIVFWLAEMLICKRRKSRNNLLTRPRIAFT</sequence>
<dbReference type="Gene3D" id="3.40.190.10">
    <property type="entry name" value="Periplasmic binding protein-like II"/>
    <property type="match status" value="1"/>
</dbReference>
<comment type="subcellular location">
    <subcellularLocation>
        <location evidence="1">Cell membrane</location>
        <topology evidence="1">Multi-pass membrane protein</topology>
    </subcellularLocation>
</comment>
<dbReference type="InterPro" id="IPR052192">
    <property type="entry name" value="Insect_Ionotropic_Sensory_Rcpt"/>
</dbReference>